<dbReference type="GO" id="GO:0016747">
    <property type="term" value="F:acyltransferase activity, transferring groups other than amino-acyl groups"/>
    <property type="evidence" value="ECO:0007669"/>
    <property type="project" value="InterPro"/>
</dbReference>
<evidence type="ECO:0000313" key="8">
    <source>
        <dbReference type="RefSeq" id="XP_008812849.2"/>
    </source>
</evidence>
<dbReference type="SUPFAM" id="SSF53901">
    <property type="entry name" value="Thiolase-like"/>
    <property type="match status" value="2"/>
</dbReference>
<keyword evidence="2 4" id="KW-0808">Transferase</keyword>
<dbReference type="AlphaFoldDB" id="A0A8B7D4V0"/>
<dbReference type="Pfam" id="PF08392">
    <property type="entry name" value="FAE1_CUT1_RppA"/>
    <property type="match status" value="1"/>
</dbReference>
<dbReference type="UniPathway" id="UPA00094"/>
<dbReference type="RefSeq" id="XP_008812849.2">
    <property type="nucleotide sequence ID" value="XM_008814627.3"/>
</dbReference>
<dbReference type="InterPro" id="IPR013747">
    <property type="entry name" value="ACP_syn_III_C"/>
</dbReference>
<evidence type="ECO:0000259" key="6">
    <source>
        <dbReference type="Pfam" id="PF08541"/>
    </source>
</evidence>
<evidence type="ECO:0000313" key="7">
    <source>
        <dbReference type="Proteomes" id="UP000228380"/>
    </source>
</evidence>
<dbReference type="GO" id="GO:0016020">
    <property type="term" value="C:membrane"/>
    <property type="evidence" value="ECO:0007669"/>
    <property type="project" value="InterPro"/>
</dbReference>
<dbReference type="GeneID" id="103723653"/>
<dbReference type="PIRSF" id="PIRSF036417">
    <property type="entry name" value="3-ktacl-CoA_syn"/>
    <property type="match status" value="1"/>
</dbReference>
<keyword evidence="3 4" id="KW-0012">Acyltransferase</keyword>
<accession>A0A8B7D4V0</accession>
<dbReference type="CDD" id="cd00831">
    <property type="entry name" value="CHS_like"/>
    <property type="match status" value="1"/>
</dbReference>
<comment type="pathway">
    <text evidence="4">Lipid metabolism; fatty acid biosynthesis.</text>
</comment>
<dbReference type="PANTHER" id="PTHR31561">
    <property type="entry name" value="3-KETOACYL-COA SYNTHASE"/>
    <property type="match status" value="1"/>
</dbReference>
<evidence type="ECO:0000256" key="4">
    <source>
        <dbReference type="PIRNR" id="PIRNR036417"/>
    </source>
</evidence>
<reference evidence="8" key="1">
    <citation type="submission" date="2025-08" db="UniProtKB">
        <authorList>
            <consortium name="RefSeq"/>
        </authorList>
    </citation>
    <scope>IDENTIFICATION</scope>
    <source>
        <tissue evidence="8">Young leaves</tissue>
    </source>
</reference>
<name>A0A8B7D4V0_PHODC</name>
<gene>
    <name evidence="8" type="primary">LOC103723653</name>
</gene>
<proteinExistence type="inferred from homology"/>
<organism evidence="7 8">
    <name type="scientific">Phoenix dactylifera</name>
    <name type="common">Date palm</name>
    <dbReference type="NCBI Taxonomy" id="42345"/>
    <lineage>
        <taxon>Eukaryota</taxon>
        <taxon>Viridiplantae</taxon>
        <taxon>Streptophyta</taxon>
        <taxon>Embryophyta</taxon>
        <taxon>Tracheophyta</taxon>
        <taxon>Spermatophyta</taxon>
        <taxon>Magnoliopsida</taxon>
        <taxon>Liliopsida</taxon>
        <taxon>Arecaceae</taxon>
        <taxon>Coryphoideae</taxon>
        <taxon>Phoeniceae</taxon>
        <taxon>Phoenix</taxon>
    </lineage>
</organism>
<dbReference type="OrthoDB" id="329835at2759"/>
<keyword evidence="7" id="KW-1185">Reference proteome</keyword>
<dbReference type="InterPro" id="IPR013601">
    <property type="entry name" value="FAE1_typ3_polyketide_synth"/>
</dbReference>
<dbReference type="Gene3D" id="3.40.47.10">
    <property type="match status" value="1"/>
</dbReference>
<dbReference type="EC" id="2.3.1.-" evidence="4"/>
<evidence type="ECO:0000256" key="2">
    <source>
        <dbReference type="ARBA" id="ARBA00022679"/>
    </source>
</evidence>
<evidence type="ECO:0000256" key="1">
    <source>
        <dbReference type="ARBA" id="ARBA00005531"/>
    </source>
</evidence>
<feature type="domain" description="FAE" evidence="5">
    <location>
        <begin position="61"/>
        <end position="345"/>
    </location>
</feature>
<feature type="domain" description="Beta-ketoacyl-[acyl-carrier-protein] synthase III C-terminal" evidence="6">
    <location>
        <begin position="355"/>
        <end position="436"/>
    </location>
</feature>
<evidence type="ECO:0000256" key="3">
    <source>
        <dbReference type="ARBA" id="ARBA00023315"/>
    </source>
</evidence>
<dbReference type="InterPro" id="IPR016039">
    <property type="entry name" value="Thiolase-like"/>
</dbReference>
<dbReference type="Pfam" id="PF08541">
    <property type="entry name" value="ACP_syn_III_C"/>
    <property type="match status" value="1"/>
</dbReference>
<dbReference type="GO" id="GO:0006633">
    <property type="term" value="P:fatty acid biosynthetic process"/>
    <property type="evidence" value="ECO:0007669"/>
    <property type="project" value="UniProtKB-UniPathway"/>
</dbReference>
<dbReference type="KEGG" id="pda:103723653"/>
<evidence type="ECO:0000259" key="5">
    <source>
        <dbReference type="Pfam" id="PF08392"/>
    </source>
</evidence>
<sequence length="467" mass="52790">MDIALRDHVFSSLLQFIDLFTLFLSISIESYIFLHKWNPTYHLFPMSCMLLLPALQRLLSMHRQVYLVDFSCTKPPSRFRAPIPLLLEHLSLMKVFDDASVAFMTKIITTSGMGDETCFPPSLHYIPPSPTHQDCIEEVHMDLFPALEDLLAKTNLSPRDIDVLVVNCSGFCPSPSLSSIVVHRFAMRDDVKTFTISGMGCSAGAIGIDVAQRLLKVHRRSYAVVLSTEIMSTGWYSGRDRRKLLLNCYFRMGGSAVLLTNRREAKGWSKYRLVRLVRTQRAFDDKSYLSAIREEDSEGITGFSIERNLLTVVAETLRSNAVAVGTSILPLREKLRYGVMRLCNKAAAPDFRTAIKHYCFPSSGKAVMKEIGKGLRVGEREMEPGLMTFHRFGNQSSASMWYQLAYMEAKGRVERGERVWQLGMGTGPKCNSLVWECLRGVMAKEAEKGPWEDCIHRYPVGEGQEDL</sequence>
<protein>
    <recommendedName>
        <fullName evidence="4">3-ketoacyl-CoA synthase</fullName>
        <ecNumber evidence="4">2.3.1.-</ecNumber>
    </recommendedName>
</protein>
<comment type="similarity">
    <text evidence="1 4">Belongs to the thiolase-like superfamily. Chalcone/stilbene synthases family.</text>
</comment>
<dbReference type="InterPro" id="IPR012392">
    <property type="entry name" value="3-ktacl-CoA_syn"/>
</dbReference>
<dbReference type="Proteomes" id="UP000228380">
    <property type="component" value="Unplaced"/>
</dbReference>